<reference evidence="1" key="1">
    <citation type="submission" date="2023-07" db="EMBL/GenBank/DDBJ databases">
        <title>Sorghum-associated microbial communities from plants grown in Nebraska, USA.</title>
        <authorList>
            <person name="Schachtman D."/>
        </authorList>
    </citation>
    <scope>NUCLEOTIDE SEQUENCE</scope>
    <source>
        <strain evidence="1">DS3754</strain>
    </source>
</reference>
<evidence type="ECO:0008006" key="3">
    <source>
        <dbReference type="Google" id="ProtNLM"/>
    </source>
</evidence>
<evidence type="ECO:0000313" key="1">
    <source>
        <dbReference type="EMBL" id="MDP9897415.1"/>
    </source>
</evidence>
<comment type="caution">
    <text evidence="1">The sequence shown here is derived from an EMBL/GenBank/DDBJ whole genome shotgun (WGS) entry which is preliminary data.</text>
</comment>
<dbReference type="Proteomes" id="UP001242045">
    <property type="component" value="Unassembled WGS sequence"/>
</dbReference>
<evidence type="ECO:0000313" key="2">
    <source>
        <dbReference type="Proteomes" id="UP001242045"/>
    </source>
</evidence>
<protein>
    <recommendedName>
        <fullName evidence="3">Transcriptional regulator</fullName>
    </recommendedName>
</protein>
<dbReference type="EMBL" id="JAUSRD010000027">
    <property type="protein sequence ID" value="MDP9897415.1"/>
    <property type="molecule type" value="Genomic_DNA"/>
</dbReference>
<sequence length="61" mass="6868">MQSSSDPAVEKALGMLEGIQWLLRTGRTDPKQPNFSDTEIADMLDRVTEQLRDSTDVSERT</sequence>
<dbReference type="AlphaFoldDB" id="A0AAW8D4A6"/>
<gene>
    <name evidence="1" type="ORF">J2W31_006559</name>
</gene>
<organism evidence="1 2">
    <name type="scientific">Variovorax boronicumulans</name>
    <dbReference type="NCBI Taxonomy" id="436515"/>
    <lineage>
        <taxon>Bacteria</taxon>
        <taxon>Pseudomonadati</taxon>
        <taxon>Pseudomonadota</taxon>
        <taxon>Betaproteobacteria</taxon>
        <taxon>Burkholderiales</taxon>
        <taxon>Comamonadaceae</taxon>
        <taxon>Variovorax</taxon>
    </lineage>
</organism>
<accession>A0AAW8D4A6</accession>
<name>A0AAW8D4A6_9BURK</name>
<proteinExistence type="predicted"/>